<evidence type="ECO:0000313" key="3">
    <source>
        <dbReference type="Proteomes" id="UP000683575"/>
    </source>
</evidence>
<dbReference type="EMBL" id="CP077062">
    <property type="protein sequence ID" value="QWZ10414.1"/>
    <property type="molecule type" value="Genomic_DNA"/>
</dbReference>
<dbReference type="KEGG" id="nps:KRR39_03760"/>
<gene>
    <name evidence="2" type="ORF">KRR39_03760</name>
</gene>
<dbReference type="GO" id="GO:0005524">
    <property type="term" value="F:ATP binding"/>
    <property type="evidence" value="ECO:0007669"/>
    <property type="project" value="UniProtKB-KW"/>
</dbReference>
<dbReference type="GO" id="GO:0016887">
    <property type="term" value="F:ATP hydrolysis activity"/>
    <property type="evidence" value="ECO:0007669"/>
    <property type="project" value="InterPro"/>
</dbReference>
<sequence>MGGVAVRCVNVVQIYTTAGGHDVVALRGVDLDIRPGEEVALLGPSGSGKSTLLSLFGGVLRPSAGKVLVDGRDISRIREAELGRLRSGTVASLLQGAGRNLLPYASPEENVEFARRALGAAARRRLPGPAELLDRLGLGGLAGRPLAAMSGGERQRVAFASAISSGAGLLLADEPTSQLSHDDRDAMVELVHVVNREFGTTVVLVTHDPEVAARMPRSITIRNGRIGSEGRHGFDFGVVDEDGAVHIPDDLARRFPAGTLVQFEETADGVVLRPLDEQGERA</sequence>
<name>A0A975Y2F0_9ACTN</name>
<dbReference type="InterPro" id="IPR003593">
    <property type="entry name" value="AAA+_ATPase"/>
</dbReference>
<evidence type="ECO:0000259" key="1">
    <source>
        <dbReference type="PROSITE" id="PS50893"/>
    </source>
</evidence>
<evidence type="ECO:0000313" key="2">
    <source>
        <dbReference type="EMBL" id="QWZ10414.1"/>
    </source>
</evidence>
<dbReference type="Pfam" id="PF00005">
    <property type="entry name" value="ABC_tran"/>
    <property type="match status" value="1"/>
</dbReference>
<dbReference type="Proteomes" id="UP000683575">
    <property type="component" value="Chromosome"/>
</dbReference>
<dbReference type="GO" id="GO:0005886">
    <property type="term" value="C:plasma membrane"/>
    <property type="evidence" value="ECO:0007669"/>
    <property type="project" value="TreeGrafter"/>
</dbReference>
<dbReference type="InterPro" id="IPR015854">
    <property type="entry name" value="ABC_transpr_LolD-like"/>
</dbReference>
<reference evidence="2" key="1">
    <citation type="submission" date="2021-06" db="EMBL/GenBank/DDBJ databases">
        <title>Complete genome sequence of Nocardioides sp. G188.</title>
        <authorList>
            <person name="Im W.-T."/>
        </authorList>
    </citation>
    <scope>NUCLEOTIDE SEQUENCE</scope>
    <source>
        <strain evidence="2">G188</strain>
    </source>
</reference>
<dbReference type="PANTHER" id="PTHR24220">
    <property type="entry name" value="IMPORT ATP-BINDING PROTEIN"/>
    <property type="match status" value="1"/>
</dbReference>
<dbReference type="AlphaFoldDB" id="A0A975Y2F0"/>
<organism evidence="2 3">
    <name type="scientific">Nocardioides panacis</name>
    <dbReference type="NCBI Taxonomy" id="2849501"/>
    <lineage>
        <taxon>Bacteria</taxon>
        <taxon>Bacillati</taxon>
        <taxon>Actinomycetota</taxon>
        <taxon>Actinomycetes</taxon>
        <taxon>Propionibacteriales</taxon>
        <taxon>Nocardioidaceae</taxon>
        <taxon>Nocardioides</taxon>
    </lineage>
</organism>
<keyword evidence="3" id="KW-1185">Reference proteome</keyword>
<dbReference type="InterPro" id="IPR003439">
    <property type="entry name" value="ABC_transporter-like_ATP-bd"/>
</dbReference>
<protein>
    <submittedName>
        <fullName evidence="2">ATP-binding cassette domain-containing protein</fullName>
    </submittedName>
</protein>
<dbReference type="PROSITE" id="PS00211">
    <property type="entry name" value="ABC_TRANSPORTER_1"/>
    <property type="match status" value="1"/>
</dbReference>
<accession>A0A975Y2F0</accession>
<dbReference type="SMART" id="SM00382">
    <property type="entry name" value="AAA"/>
    <property type="match status" value="1"/>
</dbReference>
<feature type="domain" description="ABC transporter" evidence="1">
    <location>
        <begin position="6"/>
        <end position="248"/>
    </location>
</feature>
<dbReference type="GO" id="GO:0022857">
    <property type="term" value="F:transmembrane transporter activity"/>
    <property type="evidence" value="ECO:0007669"/>
    <property type="project" value="TreeGrafter"/>
</dbReference>
<dbReference type="PROSITE" id="PS50893">
    <property type="entry name" value="ABC_TRANSPORTER_2"/>
    <property type="match status" value="1"/>
</dbReference>
<keyword evidence="2" id="KW-0067">ATP-binding</keyword>
<proteinExistence type="predicted"/>
<dbReference type="InterPro" id="IPR017871">
    <property type="entry name" value="ABC_transporter-like_CS"/>
</dbReference>
<keyword evidence="2" id="KW-0547">Nucleotide-binding</keyword>